<keyword evidence="4 15" id="KW-0021">Allosteric enzyme</keyword>
<dbReference type="GO" id="GO:0005737">
    <property type="term" value="C:cytoplasm"/>
    <property type="evidence" value="ECO:0007669"/>
    <property type="project" value="UniProtKB-ARBA"/>
</dbReference>
<comment type="pathway">
    <text evidence="1 15">Pyrimidine metabolism; UMP biosynthesis via salvage pathway; UMP from uracil: step 1/1.</text>
</comment>
<evidence type="ECO:0000256" key="9">
    <source>
        <dbReference type="ARBA" id="ARBA00023134"/>
    </source>
</evidence>
<keyword evidence="9 15" id="KW-0342">GTP-binding</keyword>
<evidence type="ECO:0000256" key="8">
    <source>
        <dbReference type="ARBA" id="ARBA00022842"/>
    </source>
</evidence>
<feature type="binding site" evidence="15">
    <location>
        <position position="196"/>
    </location>
    <ligand>
        <name>uracil</name>
        <dbReference type="ChEBI" id="CHEBI:17568"/>
    </ligand>
</feature>
<evidence type="ECO:0000256" key="15">
    <source>
        <dbReference type="HAMAP-Rule" id="MF_01218"/>
    </source>
</evidence>
<accession>A0A0M4SXB2</accession>
<keyword evidence="5 15" id="KW-0328">Glycosyltransferase</keyword>
<dbReference type="AlphaFoldDB" id="A0A0M4SXB2"/>
<dbReference type="Proteomes" id="UP000059847">
    <property type="component" value="Chromosome"/>
</dbReference>
<keyword evidence="18" id="KW-1185">Reference proteome</keyword>
<feature type="binding site" evidence="15">
    <location>
        <position position="106"/>
    </location>
    <ligand>
        <name>5-phospho-alpha-D-ribose 1-diphosphate</name>
        <dbReference type="ChEBI" id="CHEBI:58017"/>
    </ligand>
</feature>
<dbReference type="PANTHER" id="PTHR32315:SF4">
    <property type="entry name" value="URACIL PHOSPHORIBOSYLTRANSFERASE, CHLOROPLASTIC"/>
    <property type="match status" value="1"/>
</dbReference>
<dbReference type="PANTHER" id="PTHR32315">
    <property type="entry name" value="ADENINE PHOSPHORIBOSYLTRANSFERASE"/>
    <property type="match status" value="1"/>
</dbReference>
<gene>
    <name evidence="15 17" type="primary">upp</name>
    <name evidence="17" type="ORF">AOC03_05360</name>
</gene>
<protein>
    <recommendedName>
        <fullName evidence="13 15">Uracil phosphoribosyltransferase</fullName>
        <ecNumber evidence="3 15">2.4.2.9</ecNumber>
    </recommendedName>
    <alternativeName>
        <fullName evidence="10 15">UMP pyrophosphorylase</fullName>
    </alternativeName>
    <alternativeName>
        <fullName evidence="14 15">UPRTase</fullName>
    </alternativeName>
</protein>
<evidence type="ECO:0000259" key="16">
    <source>
        <dbReference type="Pfam" id="PF14681"/>
    </source>
</evidence>
<evidence type="ECO:0000256" key="3">
    <source>
        <dbReference type="ARBA" id="ARBA00011894"/>
    </source>
</evidence>
<feature type="binding site" evidence="15">
    <location>
        <begin position="201"/>
        <end position="203"/>
    </location>
    <ligand>
        <name>uracil</name>
        <dbReference type="ChEBI" id="CHEBI:17568"/>
    </ligand>
</feature>
<comment type="activity regulation">
    <text evidence="15">Allosterically activated by GTP.</text>
</comment>
<evidence type="ECO:0000256" key="4">
    <source>
        <dbReference type="ARBA" id="ARBA00022533"/>
    </source>
</evidence>
<dbReference type="RefSeq" id="WP_062533997.1">
    <property type="nucleotide sequence ID" value="NZ_CP012678.1"/>
</dbReference>
<comment type="cofactor">
    <cofactor evidence="15">
        <name>Mg(2+)</name>
        <dbReference type="ChEBI" id="CHEBI:18420"/>
    </cofactor>
    <text evidence="15">Binds 1 Mg(2+) ion per subunit. The magnesium is bound as Mg-PRPP.</text>
</comment>
<evidence type="ECO:0000256" key="12">
    <source>
        <dbReference type="ARBA" id="ARBA00056901"/>
    </source>
</evidence>
<dbReference type="Gene3D" id="3.40.50.2020">
    <property type="match status" value="1"/>
</dbReference>
<dbReference type="InterPro" id="IPR005765">
    <property type="entry name" value="UPRT"/>
</dbReference>
<comment type="similarity">
    <text evidence="2 15">Belongs to the UPRTase family.</text>
</comment>
<evidence type="ECO:0000256" key="10">
    <source>
        <dbReference type="ARBA" id="ARBA00031082"/>
    </source>
</evidence>
<evidence type="ECO:0000256" key="7">
    <source>
        <dbReference type="ARBA" id="ARBA00022741"/>
    </source>
</evidence>
<dbReference type="OrthoDB" id="9781675at2"/>
<dbReference type="GO" id="GO:0044206">
    <property type="term" value="P:UMP salvage"/>
    <property type="evidence" value="ECO:0007669"/>
    <property type="project" value="UniProtKB-UniRule"/>
</dbReference>
<evidence type="ECO:0000256" key="2">
    <source>
        <dbReference type="ARBA" id="ARBA00009516"/>
    </source>
</evidence>
<feature type="binding site" evidence="15">
    <location>
        <position position="81"/>
    </location>
    <ligand>
        <name>5-phospho-alpha-D-ribose 1-diphosphate</name>
        <dbReference type="ChEBI" id="CHEBI:58017"/>
    </ligand>
</feature>
<feature type="binding site" evidence="15">
    <location>
        <begin position="133"/>
        <end position="141"/>
    </location>
    <ligand>
        <name>5-phospho-alpha-D-ribose 1-diphosphate</name>
        <dbReference type="ChEBI" id="CHEBI:58017"/>
    </ligand>
</feature>
<dbReference type="KEGG" id="pur:AOC03_05360"/>
<dbReference type="EC" id="2.4.2.9" evidence="3 15"/>
<name>A0A0M4SXB2_9GAMM</name>
<keyword evidence="8 15" id="KW-0460">Magnesium</keyword>
<dbReference type="STRING" id="45610.AOC03_05360"/>
<proteinExistence type="inferred from homology"/>
<sequence length="215" mass="23796">MNDLKINVIDHPLVRHKLSLMREKDCSTYKFRTLTKELARLMAYEASRDFEIETFLMEGWCGEITGEQIIGKTVTIVPILRAGIGMLDGVLDMIPTAKISVVGLQRDEETLEPVPFFEKFVSHMDKRPALIIDPMLATGGSMVATIDMLKKHGCNNIKALVLVAAPEGVRLVNEAHPDVTIYTAALDSHLDEHGYIIPGLGDAGDKIFGKKEGQH</sequence>
<dbReference type="GO" id="GO:0000287">
    <property type="term" value="F:magnesium ion binding"/>
    <property type="evidence" value="ECO:0007669"/>
    <property type="project" value="UniProtKB-UniRule"/>
</dbReference>
<keyword evidence="7 15" id="KW-0547">Nucleotide-binding</keyword>
<dbReference type="UniPathway" id="UPA00574">
    <property type="reaction ID" value="UER00636"/>
</dbReference>
<evidence type="ECO:0000256" key="6">
    <source>
        <dbReference type="ARBA" id="ARBA00022679"/>
    </source>
</evidence>
<dbReference type="FunFam" id="3.40.50.2020:FF:000003">
    <property type="entry name" value="Uracil phosphoribosyltransferase"/>
    <property type="match status" value="1"/>
</dbReference>
<dbReference type="Pfam" id="PF14681">
    <property type="entry name" value="UPRTase"/>
    <property type="match status" value="1"/>
</dbReference>
<feature type="binding site" evidence="15">
    <location>
        <position position="202"/>
    </location>
    <ligand>
        <name>5-phospho-alpha-D-ribose 1-diphosphate</name>
        <dbReference type="ChEBI" id="CHEBI:58017"/>
    </ligand>
</feature>
<keyword evidence="6 15" id="KW-0808">Transferase</keyword>
<reference evidence="17 18" key="1">
    <citation type="submission" date="2015-09" db="EMBL/GenBank/DDBJ databases">
        <title>Complete genome of Psychrobacter urativorans R10.10B.</title>
        <authorList>
            <person name="See-Too W.S."/>
            <person name="Chan K.G."/>
        </authorList>
    </citation>
    <scope>NUCLEOTIDE SEQUENCE [LARGE SCALE GENOMIC DNA]</scope>
    <source>
        <strain evidence="17 18">R10.10B</strain>
    </source>
</reference>
<dbReference type="CDD" id="cd06223">
    <property type="entry name" value="PRTases_typeI"/>
    <property type="match status" value="1"/>
</dbReference>
<dbReference type="InterPro" id="IPR000836">
    <property type="entry name" value="PRTase_dom"/>
</dbReference>
<evidence type="ECO:0000313" key="18">
    <source>
        <dbReference type="Proteomes" id="UP000059847"/>
    </source>
</evidence>
<evidence type="ECO:0000256" key="1">
    <source>
        <dbReference type="ARBA" id="ARBA00005180"/>
    </source>
</evidence>
<comment type="catalytic activity">
    <reaction evidence="11 15">
        <text>UMP + diphosphate = 5-phospho-alpha-D-ribose 1-diphosphate + uracil</text>
        <dbReference type="Rhea" id="RHEA:13017"/>
        <dbReference type="ChEBI" id="CHEBI:17568"/>
        <dbReference type="ChEBI" id="CHEBI:33019"/>
        <dbReference type="ChEBI" id="CHEBI:57865"/>
        <dbReference type="ChEBI" id="CHEBI:58017"/>
        <dbReference type="EC" id="2.4.2.9"/>
    </reaction>
</comment>
<dbReference type="SUPFAM" id="SSF53271">
    <property type="entry name" value="PRTase-like"/>
    <property type="match status" value="1"/>
</dbReference>
<dbReference type="GO" id="GO:0005525">
    <property type="term" value="F:GTP binding"/>
    <property type="evidence" value="ECO:0007669"/>
    <property type="project" value="UniProtKB-KW"/>
</dbReference>
<dbReference type="NCBIfam" id="TIGR01091">
    <property type="entry name" value="upp"/>
    <property type="match status" value="1"/>
</dbReference>
<dbReference type="InterPro" id="IPR034332">
    <property type="entry name" value="Upp_B"/>
</dbReference>
<evidence type="ECO:0000256" key="5">
    <source>
        <dbReference type="ARBA" id="ARBA00022676"/>
    </source>
</evidence>
<feature type="domain" description="Phosphoribosyltransferase" evidence="16">
    <location>
        <begin position="8"/>
        <end position="209"/>
    </location>
</feature>
<dbReference type="GO" id="GO:0006223">
    <property type="term" value="P:uracil salvage"/>
    <property type="evidence" value="ECO:0007669"/>
    <property type="project" value="InterPro"/>
</dbReference>
<evidence type="ECO:0000313" key="17">
    <source>
        <dbReference type="EMBL" id="ALF59548.1"/>
    </source>
</evidence>
<dbReference type="HAMAP" id="MF_01218_B">
    <property type="entry name" value="Upp_B"/>
    <property type="match status" value="1"/>
</dbReference>
<dbReference type="GO" id="GO:0004845">
    <property type="term" value="F:uracil phosphoribosyltransferase activity"/>
    <property type="evidence" value="ECO:0007669"/>
    <property type="project" value="UniProtKB-UniRule"/>
</dbReference>
<dbReference type="EMBL" id="CP012678">
    <property type="protein sequence ID" value="ALF59548.1"/>
    <property type="molecule type" value="Genomic_DNA"/>
</dbReference>
<dbReference type="InterPro" id="IPR029057">
    <property type="entry name" value="PRTase-like"/>
</dbReference>
<organism evidence="17 18">
    <name type="scientific">Psychrobacter urativorans</name>
    <dbReference type="NCBI Taxonomy" id="45610"/>
    <lineage>
        <taxon>Bacteria</taxon>
        <taxon>Pseudomonadati</taxon>
        <taxon>Pseudomonadota</taxon>
        <taxon>Gammaproteobacteria</taxon>
        <taxon>Moraxellales</taxon>
        <taxon>Moraxellaceae</taxon>
        <taxon>Psychrobacter</taxon>
    </lineage>
</organism>
<evidence type="ECO:0000256" key="11">
    <source>
        <dbReference type="ARBA" id="ARBA00052919"/>
    </source>
</evidence>
<evidence type="ECO:0000256" key="14">
    <source>
        <dbReference type="ARBA" id="ARBA00079807"/>
    </source>
</evidence>
<dbReference type="NCBIfam" id="NF001097">
    <property type="entry name" value="PRK00129.1"/>
    <property type="match status" value="1"/>
</dbReference>
<evidence type="ECO:0000256" key="13">
    <source>
        <dbReference type="ARBA" id="ARBA00072146"/>
    </source>
</evidence>
<comment type="function">
    <text evidence="12 15">Catalyzes the conversion of uracil and 5-phospho-alpha-D-ribose 1-diphosphate (PRPP) to UMP and diphosphate.</text>
</comment>
<dbReference type="InterPro" id="IPR050054">
    <property type="entry name" value="UPRTase/APRTase"/>
</dbReference>